<dbReference type="GO" id="GO:0004672">
    <property type="term" value="F:protein kinase activity"/>
    <property type="evidence" value="ECO:0007669"/>
    <property type="project" value="InterPro"/>
</dbReference>
<evidence type="ECO:0000256" key="2">
    <source>
        <dbReference type="ARBA" id="ARBA00022840"/>
    </source>
</evidence>
<keyword evidence="4" id="KW-0808">Transferase</keyword>
<evidence type="ECO:0000256" key="1">
    <source>
        <dbReference type="ARBA" id="ARBA00022741"/>
    </source>
</evidence>
<dbReference type="AlphaFoldDB" id="A0A1E4SGC3"/>
<name>A0A1E4SGC3_9ASCO</name>
<keyword evidence="4" id="KW-0418">Kinase</keyword>
<feature type="domain" description="Protein kinase" evidence="3">
    <location>
        <begin position="24"/>
        <end position="283"/>
    </location>
</feature>
<evidence type="ECO:0000259" key="3">
    <source>
        <dbReference type="PROSITE" id="PS50011"/>
    </source>
</evidence>
<evidence type="ECO:0000313" key="4">
    <source>
        <dbReference type="EMBL" id="ODV78561.1"/>
    </source>
</evidence>
<dbReference type="InterPro" id="IPR008271">
    <property type="entry name" value="Ser/Thr_kinase_AS"/>
</dbReference>
<dbReference type="Gene3D" id="1.10.510.10">
    <property type="entry name" value="Transferase(Phosphotransferase) domain 1"/>
    <property type="match status" value="1"/>
</dbReference>
<organism evidence="4 5">
    <name type="scientific">Suhomyces tanzawaensis NRRL Y-17324</name>
    <dbReference type="NCBI Taxonomy" id="984487"/>
    <lineage>
        <taxon>Eukaryota</taxon>
        <taxon>Fungi</taxon>
        <taxon>Dikarya</taxon>
        <taxon>Ascomycota</taxon>
        <taxon>Saccharomycotina</taxon>
        <taxon>Pichiomycetes</taxon>
        <taxon>Debaryomycetaceae</taxon>
        <taxon>Suhomyces</taxon>
    </lineage>
</organism>
<reference evidence="5" key="1">
    <citation type="submission" date="2016-05" db="EMBL/GenBank/DDBJ databases">
        <title>Comparative genomics of biotechnologically important yeasts.</title>
        <authorList>
            <consortium name="DOE Joint Genome Institute"/>
            <person name="Riley R."/>
            <person name="Haridas S."/>
            <person name="Wolfe K.H."/>
            <person name="Lopes M.R."/>
            <person name="Hittinger C.T."/>
            <person name="Goker M."/>
            <person name="Salamov A."/>
            <person name="Wisecaver J."/>
            <person name="Long T.M."/>
            <person name="Aerts A.L."/>
            <person name="Barry K."/>
            <person name="Choi C."/>
            <person name="Clum A."/>
            <person name="Coughlan A.Y."/>
            <person name="Deshpande S."/>
            <person name="Douglass A.P."/>
            <person name="Hanson S.J."/>
            <person name="Klenk H.-P."/>
            <person name="Labutti K."/>
            <person name="Lapidus A."/>
            <person name="Lindquist E."/>
            <person name="Lipzen A."/>
            <person name="Meier-Kolthoff J.P."/>
            <person name="Ohm R.A."/>
            <person name="Otillar R.P."/>
            <person name="Pangilinan J."/>
            <person name="Peng Y."/>
            <person name="Rokas A."/>
            <person name="Rosa C.A."/>
            <person name="Scheuner C."/>
            <person name="Sibirny A.A."/>
            <person name="Slot J.C."/>
            <person name="Stielow J.B."/>
            <person name="Sun H."/>
            <person name="Kurtzman C.P."/>
            <person name="Blackwell M."/>
            <person name="Grigoriev I.V."/>
            <person name="Jeffries T.W."/>
        </authorList>
    </citation>
    <scope>NUCLEOTIDE SEQUENCE [LARGE SCALE GENOMIC DNA]</scope>
    <source>
        <strain evidence="5">NRRL Y-17324</strain>
    </source>
</reference>
<dbReference type="GeneID" id="30984344"/>
<gene>
    <name evidence="4" type="ORF">CANTADRAFT_53448</name>
</gene>
<keyword evidence="5" id="KW-1185">Reference proteome</keyword>
<dbReference type="SUPFAM" id="SSF56112">
    <property type="entry name" value="Protein kinase-like (PK-like)"/>
    <property type="match status" value="1"/>
</dbReference>
<dbReference type="PROSITE" id="PS50011">
    <property type="entry name" value="PROTEIN_KINASE_DOM"/>
    <property type="match status" value="1"/>
</dbReference>
<dbReference type="GO" id="GO:0005524">
    <property type="term" value="F:ATP binding"/>
    <property type="evidence" value="ECO:0007669"/>
    <property type="project" value="UniProtKB-KW"/>
</dbReference>
<dbReference type="STRING" id="984487.A0A1E4SGC3"/>
<keyword evidence="1" id="KW-0547">Nucleotide-binding</keyword>
<evidence type="ECO:0000313" key="5">
    <source>
        <dbReference type="Proteomes" id="UP000094285"/>
    </source>
</evidence>
<dbReference type="PROSITE" id="PS00108">
    <property type="entry name" value="PROTEIN_KINASE_ST"/>
    <property type="match status" value="1"/>
</dbReference>
<sequence>MSPSPVWAPFEPRLSNSETSSLYVLSKSKLGEGSYSTVFECKSTVTGLHYATKMYSKKLVYGLESAIQNEFEILKKISMNHPNILTLVDHFNSKDLIYLVTDLAAGGELFERITSPPNYKLTEGQARDITKTLVNTVEYLHSNHIVHRDLKAENLLFHSKSSFEILVADFGLAKVLEPGQKLHDVTGTLSYMAPEMFDRKKGHDFSVDIWAIGVIAYFMLCGYMPFDCETDSETREAIANADYPYEPAEYWDHISPDAKLFIDSCLQINNRPGARELMAHSWIATDCQAQKSSFNNLVKLRESVMLLHQKQGSETISLPNAYLLGILPVGSYNNLSMFKLTQLEKGRKNSLAEGATLQGAMCRSPEQVSRFNTPTGSAAVSRQHSLEKIAAGRRAVGMVASRSEEPPKFFL</sequence>
<dbReference type="Pfam" id="PF00069">
    <property type="entry name" value="Pkinase"/>
    <property type="match status" value="1"/>
</dbReference>
<proteinExistence type="predicted"/>
<protein>
    <submittedName>
        <fullName evidence="4">Ca2+/calmodulin-dependent protein kinase</fullName>
    </submittedName>
</protein>
<dbReference type="InterPro" id="IPR000719">
    <property type="entry name" value="Prot_kinase_dom"/>
</dbReference>
<dbReference type="PANTHER" id="PTHR24347">
    <property type="entry name" value="SERINE/THREONINE-PROTEIN KINASE"/>
    <property type="match status" value="1"/>
</dbReference>
<dbReference type="InterPro" id="IPR011009">
    <property type="entry name" value="Kinase-like_dom_sf"/>
</dbReference>
<dbReference type="RefSeq" id="XP_020063683.1">
    <property type="nucleotide sequence ID" value="XM_020210208.1"/>
</dbReference>
<accession>A0A1E4SGC3</accession>
<dbReference type="SMART" id="SM00220">
    <property type="entry name" value="S_TKc"/>
    <property type="match status" value="1"/>
</dbReference>
<dbReference type="Gene3D" id="3.30.200.20">
    <property type="entry name" value="Phosphorylase Kinase, domain 1"/>
    <property type="match status" value="1"/>
</dbReference>
<dbReference type="OrthoDB" id="40902at2759"/>
<dbReference type="EMBL" id="KV453913">
    <property type="protein sequence ID" value="ODV78561.1"/>
    <property type="molecule type" value="Genomic_DNA"/>
</dbReference>
<dbReference type="Proteomes" id="UP000094285">
    <property type="component" value="Unassembled WGS sequence"/>
</dbReference>
<keyword evidence="2" id="KW-0067">ATP-binding</keyword>
<dbReference type="CDD" id="cd05117">
    <property type="entry name" value="STKc_CAMK"/>
    <property type="match status" value="1"/>
</dbReference>
<dbReference type="FunFam" id="1.10.510.10:FF:000571">
    <property type="entry name" value="Maternal embryonic leucine zipper kinase"/>
    <property type="match status" value="1"/>
</dbReference>